<organism evidence="1 2">
    <name type="scientific">Nitrospira tepida</name>
    <dbReference type="NCBI Taxonomy" id="2973512"/>
    <lineage>
        <taxon>Bacteria</taxon>
        <taxon>Pseudomonadati</taxon>
        <taxon>Nitrospirota</taxon>
        <taxon>Nitrospiria</taxon>
        <taxon>Nitrospirales</taxon>
        <taxon>Nitrospiraceae</taxon>
        <taxon>Nitrospira</taxon>
    </lineage>
</organism>
<proteinExistence type="predicted"/>
<dbReference type="EMBL" id="OX365700">
    <property type="protein sequence ID" value="CAI4031416.1"/>
    <property type="molecule type" value="Genomic_DNA"/>
</dbReference>
<evidence type="ECO:0000313" key="1">
    <source>
        <dbReference type="EMBL" id="CAI4031416.1"/>
    </source>
</evidence>
<dbReference type="KEGG" id="nti:DNFV4_01839"/>
<dbReference type="AlphaFoldDB" id="A0AA86MYH5"/>
<name>A0AA86MYH5_9BACT</name>
<protein>
    <submittedName>
        <fullName evidence="1">Uncharacterized protein</fullName>
    </submittedName>
</protein>
<dbReference type="RefSeq" id="WP_289268334.1">
    <property type="nucleotide sequence ID" value="NZ_OX365700.1"/>
</dbReference>
<accession>A0AA86MYH5</accession>
<evidence type="ECO:0000313" key="2">
    <source>
        <dbReference type="Proteomes" id="UP001179121"/>
    </source>
</evidence>
<reference evidence="1" key="1">
    <citation type="submission" date="2022-10" db="EMBL/GenBank/DDBJ databases">
        <authorList>
            <person name="Koch H."/>
        </authorList>
    </citation>
    <scope>NUCLEOTIDE SEQUENCE</scope>
    <source>
        <strain evidence="1">DNF</strain>
    </source>
</reference>
<gene>
    <name evidence="1" type="ORF">DNFV4_01839</name>
</gene>
<keyword evidence="2" id="KW-1185">Reference proteome</keyword>
<dbReference type="Proteomes" id="UP001179121">
    <property type="component" value="Chromosome"/>
</dbReference>
<sequence length="96" mass="10738">MARRSTDWFAAPLSLVYIAGTSREAEAAEQALTAEGVDYALSLEEYRNESMLGAIFGSVYKGLFFYVPRVYHRPVCEILEAAGLNDTVALREEERN</sequence>